<dbReference type="Proteomes" id="UP001596456">
    <property type="component" value="Unassembled WGS sequence"/>
</dbReference>
<keyword evidence="5 10" id="KW-0133">Cell shape</keyword>
<comment type="catalytic activity">
    <reaction evidence="10">
        <text>di-trans,octa-cis-undecaprenyl diphospho-N-acetyl-alpha-D-muramoyl-L-alanyl-D-glutamyl-meso-2,6-diaminopimeloyl-D-alanyl-D-alanine + UDP-N-acetyl-alpha-D-glucosamine = di-trans,octa-cis-undecaprenyl diphospho-[N-acetyl-alpha-D-glucosaminyl-(1-&gt;4)]-N-acetyl-alpha-D-muramoyl-L-alanyl-D-glutamyl-meso-2,6-diaminopimeloyl-D-alanyl-D-alanine + UDP + H(+)</text>
        <dbReference type="Rhea" id="RHEA:31227"/>
        <dbReference type="ChEBI" id="CHEBI:15378"/>
        <dbReference type="ChEBI" id="CHEBI:57705"/>
        <dbReference type="ChEBI" id="CHEBI:58223"/>
        <dbReference type="ChEBI" id="CHEBI:61387"/>
        <dbReference type="ChEBI" id="CHEBI:61388"/>
        <dbReference type="EC" id="2.4.1.227"/>
    </reaction>
</comment>
<organism evidence="13 14">
    <name type="scientific">Rhodocista pekingensis</name>
    <dbReference type="NCBI Taxonomy" id="201185"/>
    <lineage>
        <taxon>Bacteria</taxon>
        <taxon>Pseudomonadati</taxon>
        <taxon>Pseudomonadota</taxon>
        <taxon>Alphaproteobacteria</taxon>
        <taxon>Rhodospirillales</taxon>
        <taxon>Azospirillaceae</taxon>
        <taxon>Rhodocista</taxon>
    </lineage>
</organism>
<dbReference type="CDD" id="cd03785">
    <property type="entry name" value="GT28_MurG"/>
    <property type="match status" value="1"/>
</dbReference>
<dbReference type="InterPro" id="IPR007235">
    <property type="entry name" value="Glyco_trans_28_C"/>
</dbReference>
<dbReference type="SUPFAM" id="SSF53756">
    <property type="entry name" value="UDP-Glycosyltransferase/glycogen phosphorylase"/>
    <property type="match status" value="1"/>
</dbReference>
<evidence type="ECO:0000256" key="1">
    <source>
        <dbReference type="ARBA" id="ARBA00022475"/>
    </source>
</evidence>
<evidence type="ECO:0000313" key="14">
    <source>
        <dbReference type="Proteomes" id="UP001596456"/>
    </source>
</evidence>
<protein>
    <recommendedName>
        <fullName evidence="10">UDP-N-acetylglucosamine--N-acetylmuramyl-(pentapeptide) pyrophosphoryl-undecaprenol N-acetylglucosamine transferase</fullName>
        <ecNumber evidence="10">2.4.1.227</ecNumber>
    </recommendedName>
    <alternativeName>
        <fullName evidence="10">Undecaprenyl-PP-MurNAc-pentapeptide-UDPGlcNAc GlcNAc transferase</fullName>
    </alternativeName>
</protein>
<comment type="subcellular location">
    <subcellularLocation>
        <location evidence="10">Cell membrane</location>
        <topology evidence="10">Peripheral membrane protein</topology>
        <orientation evidence="10">Cytoplasmic side</orientation>
    </subcellularLocation>
</comment>
<reference evidence="14" key="1">
    <citation type="journal article" date="2019" name="Int. J. Syst. Evol. Microbiol.">
        <title>The Global Catalogue of Microorganisms (GCM) 10K type strain sequencing project: providing services to taxonomists for standard genome sequencing and annotation.</title>
        <authorList>
            <consortium name="The Broad Institute Genomics Platform"/>
            <consortium name="The Broad Institute Genome Sequencing Center for Infectious Disease"/>
            <person name="Wu L."/>
            <person name="Ma J."/>
        </authorList>
    </citation>
    <scope>NUCLEOTIDE SEQUENCE [LARGE SCALE GENOMIC DNA]</scope>
    <source>
        <strain evidence="14">CGMCC 1.16275</strain>
    </source>
</reference>
<evidence type="ECO:0000256" key="6">
    <source>
        <dbReference type="ARBA" id="ARBA00022984"/>
    </source>
</evidence>
<evidence type="ECO:0000259" key="12">
    <source>
        <dbReference type="Pfam" id="PF04101"/>
    </source>
</evidence>
<keyword evidence="4 10" id="KW-0808">Transferase</keyword>
<gene>
    <name evidence="10 13" type="primary">murG</name>
    <name evidence="13" type="ORF">ACFQPS_13200</name>
</gene>
<keyword evidence="8 10" id="KW-0131">Cell cycle</keyword>
<keyword evidence="2 10" id="KW-0132">Cell division</keyword>
<evidence type="ECO:0000256" key="8">
    <source>
        <dbReference type="ARBA" id="ARBA00023306"/>
    </source>
</evidence>
<keyword evidence="14" id="KW-1185">Reference proteome</keyword>
<dbReference type="Gene3D" id="3.40.50.2000">
    <property type="entry name" value="Glycogen Phosphorylase B"/>
    <property type="match status" value="2"/>
</dbReference>
<dbReference type="Pfam" id="PF04101">
    <property type="entry name" value="Glyco_tran_28_C"/>
    <property type="match status" value="1"/>
</dbReference>
<comment type="caution">
    <text evidence="10">Lacks conserved residue(s) required for the propagation of feature annotation.</text>
</comment>
<feature type="binding site" evidence="10">
    <location>
        <position position="295"/>
    </location>
    <ligand>
        <name>UDP-N-acetyl-alpha-D-glucosamine</name>
        <dbReference type="ChEBI" id="CHEBI:57705"/>
    </ligand>
</feature>
<accession>A0ABW2KYB6</accession>
<dbReference type="Pfam" id="PF03033">
    <property type="entry name" value="Glyco_transf_28"/>
    <property type="match status" value="1"/>
</dbReference>
<feature type="domain" description="Glycosyltransferase family 28 N-terminal" evidence="11">
    <location>
        <begin position="6"/>
        <end position="138"/>
    </location>
</feature>
<comment type="similarity">
    <text evidence="10">Belongs to the glycosyltransferase 28 family. MurG subfamily.</text>
</comment>
<feature type="binding site" evidence="10">
    <location>
        <position position="123"/>
    </location>
    <ligand>
        <name>UDP-N-acetyl-alpha-D-glucosamine</name>
        <dbReference type="ChEBI" id="CHEBI:57705"/>
    </ligand>
</feature>
<dbReference type="InterPro" id="IPR004276">
    <property type="entry name" value="GlycoTrans_28_N"/>
</dbReference>
<keyword evidence="9 10" id="KW-0961">Cell wall biogenesis/degradation</keyword>
<comment type="function">
    <text evidence="10">Cell wall formation. Catalyzes the transfer of a GlcNAc subunit on undecaprenyl-pyrophosphoryl-MurNAc-pentapeptide (lipid intermediate I) to form undecaprenyl-pyrophosphoryl-MurNAc-(pentapeptide)GlcNAc (lipid intermediate II).</text>
</comment>
<keyword evidence="3 10" id="KW-0328">Glycosyltransferase</keyword>
<dbReference type="NCBIfam" id="TIGR01133">
    <property type="entry name" value="murG"/>
    <property type="match status" value="1"/>
</dbReference>
<comment type="caution">
    <text evidence="13">The sequence shown here is derived from an EMBL/GenBank/DDBJ whole genome shotgun (WGS) entry which is preliminary data.</text>
</comment>
<feature type="binding site" evidence="10">
    <location>
        <begin position="13"/>
        <end position="15"/>
    </location>
    <ligand>
        <name>UDP-N-acetyl-alpha-D-glucosamine</name>
        <dbReference type="ChEBI" id="CHEBI:57705"/>
    </ligand>
</feature>
<evidence type="ECO:0000256" key="2">
    <source>
        <dbReference type="ARBA" id="ARBA00022618"/>
    </source>
</evidence>
<dbReference type="HAMAP" id="MF_00033">
    <property type="entry name" value="MurG"/>
    <property type="match status" value="1"/>
</dbReference>
<dbReference type="RefSeq" id="WP_377359699.1">
    <property type="nucleotide sequence ID" value="NZ_JBHTCM010000012.1"/>
</dbReference>
<dbReference type="EMBL" id="JBHTCM010000012">
    <property type="protein sequence ID" value="MFC7334123.1"/>
    <property type="molecule type" value="Genomic_DNA"/>
</dbReference>
<proteinExistence type="inferred from homology"/>
<feature type="binding site" evidence="10">
    <location>
        <position position="194"/>
    </location>
    <ligand>
        <name>UDP-N-acetyl-alpha-D-glucosamine</name>
        <dbReference type="ChEBI" id="CHEBI:57705"/>
    </ligand>
</feature>
<dbReference type="PANTHER" id="PTHR21015:SF22">
    <property type="entry name" value="GLYCOSYLTRANSFERASE"/>
    <property type="match status" value="1"/>
</dbReference>
<evidence type="ECO:0000256" key="10">
    <source>
        <dbReference type="HAMAP-Rule" id="MF_00033"/>
    </source>
</evidence>
<comment type="pathway">
    <text evidence="10">Cell wall biogenesis; peptidoglycan biosynthesis.</text>
</comment>
<evidence type="ECO:0000256" key="5">
    <source>
        <dbReference type="ARBA" id="ARBA00022960"/>
    </source>
</evidence>
<name>A0ABW2KYB6_9PROT</name>
<keyword evidence="7 10" id="KW-0472">Membrane</keyword>
<dbReference type="GO" id="GO:0016757">
    <property type="term" value="F:glycosyltransferase activity"/>
    <property type="evidence" value="ECO:0007669"/>
    <property type="project" value="UniProtKB-KW"/>
</dbReference>
<keyword evidence="1 10" id="KW-1003">Cell membrane</keyword>
<dbReference type="PANTHER" id="PTHR21015">
    <property type="entry name" value="UDP-N-ACETYLGLUCOSAMINE--N-ACETYLMURAMYL-(PENTAPEPTIDE) PYROPHOSPHORYL-UNDECAPRENOL N-ACETYLGLUCOSAMINE TRANSFERASE 1"/>
    <property type="match status" value="1"/>
</dbReference>
<evidence type="ECO:0000313" key="13">
    <source>
        <dbReference type="EMBL" id="MFC7334123.1"/>
    </source>
</evidence>
<evidence type="ECO:0000256" key="3">
    <source>
        <dbReference type="ARBA" id="ARBA00022676"/>
    </source>
</evidence>
<feature type="domain" description="Glycosyl transferase family 28 C-terminal" evidence="12">
    <location>
        <begin position="188"/>
        <end position="353"/>
    </location>
</feature>
<evidence type="ECO:0000259" key="11">
    <source>
        <dbReference type="Pfam" id="PF03033"/>
    </source>
</evidence>
<evidence type="ECO:0000256" key="7">
    <source>
        <dbReference type="ARBA" id="ARBA00023136"/>
    </source>
</evidence>
<evidence type="ECO:0000256" key="9">
    <source>
        <dbReference type="ARBA" id="ARBA00023316"/>
    </source>
</evidence>
<dbReference type="EC" id="2.4.1.227" evidence="10"/>
<evidence type="ECO:0000256" key="4">
    <source>
        <dbReference type="ARBA" id="ARBA00022679"/>
    </source>
</evidence>
<keyword evidence="6 10" id="KW-0573">Peptidoglycan synthesis</keyword>
<sequence length="379" mass="39471">MSPNPIVLAAGGTGGHLFPAEALARELLERGHRVVLVTDVRGTAFGDALRDVPVHRIRSATLGGGLLGKARTALELGIGTLQARRLLARLAPAIVVGFGGYPSFPAVYAAAGLRIPVAIHEQNAVMGRANRMLARRARLICTSFPEVQGMDNVDRARAVRTGNPVRPAVLVLRDRPYEAPLPGGSLNILVTGGSQGATVFGEIVPRAVAMLPEDLRLRLGIVQQARAENLQAARDGYAALGVQATLAPFFRDLPERLARCHLMIGRAGASTVAELTVAGRPAILVPYPHATDDHQTANARALAAAGGAWLMPQPEFTAEALAARLTALLTDPTPLAPAAAAAAAWGLPDAARRLADAVLGAAGLGNGRTTPDSQMRAAE</sequence>
<dbReference type="InterPro" id="IPR006009">
    <property type="entry name" value="GlcNAc_MurG"/>
</dbReference>
<feature type="binding site" evidence="10">
    <location>
        <position position="166"/>
    </location>
    <ligand>
        <name>UDP-N-acetyl-alpha-D-glucosamine</name>
        <dbReference type="ChEBI" id="CHEBI:57705"/>
    </ligand>
</feature>